<comment type="catalytic activity">
    <reaction evidence="7">
        <text>L-threonyl-[protein] + ATP = O-phospho-L-threonyl-[protein] + ADP + H(+)</text>
        <dbReference type="Rhea" id="RHEA:46608"/>
        <dbReference type="Rhea" id="RHEA-COMP:11060"/>
        <dbReference type="Rhea" id="RHEA-COMP:11605"/>
        <dbReference type="ChEBI" id="CHEBI:15378"/>
        <dbReference type="ChEBI" id="CHEBI:30013"/>
        <dbReference type="ChEBI" id="CHEBI:30616"/>
        <dbReference type="ChEBI" id="CHEBI:61977"/>
        <dbReference type="ChEBI" id="CHEBI:456216"/>
        <dbReference type="EC" id="2.7.11.1"/>
    </reaction>
</comment>
<evidence type="ECO:0000256" key="6">
    <source>
        <dbReference type="ARBA" id="ARBA00022840"/>
    </source>
</evidence>
<evidence type="ECO:0000256" key="4">
    <source>
        <dbReference type="ARBA" id="ARBA00022741"/>
    </source>
</evidence>
<evidence type="ECO:0000256" key="5">
    <source>
        <dbReference type="ARBA" id="ARBA00022777"/>
    </source>
</evidence>
<keyword evidence="5" id="KW-0418">Kinase</keyword>
<keyword evidence="6" id="KW-0067">ATP-binding</keyword>
<dbReference type="EC" id="2.7.11.1" evidence="1"/>
<feature type="compositionally biased region" description="Basic and acidic residues" evidence="9">
    <location>
        <begin position="28"/>
        <end position="47"/>
    </location>
</feature>
<dbReference type="GO" id="GO:0004674">
    <property type="term" value="F:protein serine/threonine kinase activity"/>
    <property type="evidence" value="ECO:0007669"/>
    <property type="project" value="UniProtKB-KW"/>
</dbReference>
<keyword evidence="3" id="KW-0808">Transferase</keyword>
<comment type="caution">
    <text evidence="10">The sequence shown here is derived from an EMBL/GenBank/DDBJ whole genome shotgun (WGS) entry which is preliminary data.</text>
</comment>
<evidence type="ECO:0000256" key="2">
    <source>
        <dbReference type="ARBA" id="ARBA00022527"/>
    </source>
</evidence>
<evidence type="ECO:0000256" key="9">
    <source>
        <dbReference type="SAM" id="MobiDB-lite"/>
    </source>
</evidence>
<dbReference type="EMBL" id="JACEGQ020000009">
    <property type="protein sequence ID" value="KAH8499296.1"/>
    <property type="molecule type" value="Genomic_DNA"/>
</dbReference>
<dbReference type="AlphaFoldDB" id="A0A8T2Y2H9"/>
<feature type="compositionally biased region" description="Polar residues" evidence="9">
    <location>
        <begin position="196"/>
        <end position="230"/>
    </location>
</feature>
<evidence type="ECO:0000256" key="3">
    <source>
        <dbReference type="ARBA" id="ARBA00022679"/>
    </source>
</evidence>
<sequence>MPQRSPPPPPASGIGELAKDSLLVEDKSRPNFDEESIHNTKQERSHSENCSFRKNTSPAKQENVQTHVAGRRNVRNISHVPKDSNGFELTFSQEEKGMERLIKASKPAATSLFQDEAFNTFVTEFDSNKLSSRVSRDKGGKEEALEAEIEKLKEQLKQVNSEKAEITSKFEKLSAICRSQRQEIQELKQTLAARTPSPNKYQASPRIQPSASPPQEKSDWSTLSLETKSWQAFADDKKSQKQHLSKGNSPQSVRTRNAHQNKQAAELTSDFDSWGFGSENFTAVPATSSQIPVSNTEVSVGGYKITVSKPATQPSGWAGF</sequence>
<evidence type="ECO:0000313" key="11">
    <source>
        <dbReference type="Proteomes" id="UP000807159"/>
    </source>
</evidence>
<feature type="region of interest" description="Disordered" evidence="9">
    <location>
        <begin position="28"/>
        <end position="66"/>
    </location>
</feature>
<dbReference type="GO" id="GO:0005524">
    <property type="term" value="F:ATP binding"/>
    <property type="evidence" value="ECO:0007669"/>
    <property type="project" value="UniProtKB-KW"/>
</dbReference>
<dbReference type="GO" id="GO:0005737">
    <property type="term" value="C:cytoplasm"/>
    <property type="evidence" value="ECO:0007669"/>
    <property type="project" value="TreeGrafter"/>
</dbReference>
<keyword evidence="4" id="KW-0547">Nucleotide-binding</keyword>
<proteinExistence type="predicted"/>
<feature type="region of interest" description="Disordered" evidence="9">
    <location>
        <begin position="187"/>
        <end position="271"/>
    </location>
</feature>
<reference evidence="10" key="1">
    <citation type="journal article" date="2021" name="J. Hered.">
        <title>Genome Assembly of Salicaceae Populus deltoides (Eastern Cottonwood) I-69 Based on Nanopore Sequencing and Hi-C Technologies.</title>
        <authorList>
            <person name="Bai S."/>
            <person name="Wu H."/>
            <person name="Zhang J."/>
            <person name="Pan Z."/>
            <person name="Zhao W."/>
            <person name="Li Z."/>
            <person name="Tong C."/>
        </authorList>
    </citation>
    <scope>NUCLEOTIDE SEQUENCE</scope>
    <source>
        <tissue evidence="10">Leaf</tissue>
    </source>
</reference>
<keyword evidence="11" id="KW-1185">Reference proteome</keyword>
<feature type="compositionally biased region" description="Polar residues" evidence="9">
    <location>
        <begin position="48"/>
        <end position="66"/>
    </location>
</feature>
<dbReference type="PANTHER" id="PTHR22967">
    <property type="entry name" value="SERINE/THREONINE PROTEIN KINASE"/>
    <property type="match status" value="1"/>
</dbReference>
<dbReference type="Proteomes" id="UP000807159">
    <property type="component" value="Chromosome 9"/>
</dbReference>
<comment type="catalytic activity">
    <reaction evidence="8">
        <text>L-seryl-[protein] + ATP = O-phospho-L-seryl-[protein] + ADP + H(+)</text>
        <dbReference type="Rhea" id="RHEA:17989"/>
        <dbReference type="Rhea" id="RHEA-COMP:9863"/>
        <dbReference type="Rhea" id="RHEA-COMP:11604"/>
        <dbReference type="ChEBI" id="CHEBI:15378"/>
        <dbReference type="ChEBI" id="CHEBI:29999"/>
        <dbReference type="ChEBI" id="CHEBI:30616"/>
        <dbReference type="ChEBI" id="CHEBI:83421"/>
        <dbReference type="ChEBI" id="CHEBI:456216"/>
        <dbReference type="EC" id="2.7.11.1"/>
    </reaction>
</comment>
<accession>A0A8T2Y2H9</accession>
<organism evidence="10 11">
    <name type="scientific">Populus deltoides</name>
    <name type="common">Eastern poplar</name>
    <name type="synonym">Eastern cottonwood</name>
    <dbReference type="NCBI Taxonomy" id="3696"/>
    <lineage>
        <taxon>Eukaryota</taxon>
        <taxon>Viridiplantae</taxon>
        <taxon>Streptophyta</taxon>
        <taxon>Embryophyta</taxon>
        <taxon>Tracheophyta</taxon>
        <taxon>Spermatophyta</taxon>
        <taxon>Magnoliopsida</taxon>
        <taxon>eudicotyledons</taxon>
        <taxon>Gunneridae</taxon>
        <taxon>Pentapetalae</taxon>
        <taxon>rosids</taxon>
        <taxon>fabids</taxon>
        <taxon>Malpighiales</taxon>
        <taxon>Salicaceae</taxon>
        <taxon>Saliceae</taxon>
        <taxon>Populus</taxon>
    </lineage>
</organism>
<keyword evidence="2" id="KW-0723">Serine/threonine-protein kinase</keyword>
<evidence type="ECO:0000256" key="8">
    <source>
        <dbReference type="ARBA" id="ARBA00048679"/>
    </source>
</evidence>
<evidence type="ECO:0000256" key="1">
    <source>
        <dbReference type="ARBA" id="ARBA00012513"/>
    </source>
</evidence>
<protein>
    <recommendedName>
        <fullName evidence="1">non-specific serine/threonine protein kinase</fullName>
        <ecNumber evidence="1">2.7.11.1</ecNumber>
    </recommendedName>
</protein>
<name>A0A8T2Y2H9_POPDE</name>
<dbReference type="PANTHER" id="PTHR22967:SF57">
    <property type="entry name" value="AUXILIN, ISOFORM A-RELATED"/>
    <property type="match status" value="1"/>
</dbReference>
<feature type="compositionally biased region" description="Polar residues" evidence="9">
    <location>
        <begin position="245"/>
        <end position="263"/>
    </location>
</feature>
<gene>
    <name evidence="10" type="ORF">H0E87_017991</name>
</gene>
<evidence type="ECO:0000256" key="7">
    <source>
        <dbReference type="ARBA" id="ARBA00047899"/>
    </source>
</evidence>
<evidence type="ECO:0000313" key="10">
    <source>
        <dbReference type="EMBL" id="KAH8499296.1"/>
    </source>
</evidence>